<organism evidence="2 3">
    <name type="scientific">Allacma fusca</name>
    <dbReference type="NCBI Taxonomy" id="39272"/>
    <lineage>
        <taxon>Eukaryota</taxon>
        <taxon>Metazoa</taxon>
        <taxon>Ecdysozoa</taxon>
        <taxon>Arthropoda</taxon>
        <taxon>Hexapoda</taxon>
        <taxon>Collembola</taxon>
        <taxon>Symphypleona</taxon>
        <taxon>Sminthuridae</taxon>
        <taxon>Allacma</taxon>
    </lineage>
</organism>
<evidence type="ECO:0000313" key="3">
    <source>
        <dbReference type="Proteomes" id="UP000708208"/>
    </source>
</evidence>
<evidence type="ECO:0000256" key="1">
    <source>
        <dbReference type="SAM" id="Phobius"/>
    </source>
</evidence>
<accession>A0A8J2PKC3</accession>
<dbReference type="EMBL" id="CAJVCH010531858">
    <property type="protein sequence ID" value="CAG7824158.1"/>
    <property type="molecule type" value="Genomic_DNA"/>
</dbReference>
<evidence type="ECO:0000313" key="2">
    <source>
        <dbReference type="EMBL" id="CAG7824158.1"/>
    </source>
</evidence>
<keyword evidence="1" id="KW-0812">Transmembrane</keyword>
<keyword evidence="1" id="KW-0472">Membrane</keyword>
<keyword evidence="3" id="KW-1185">Reference proteome</keyword>
<name>A0A8J2PKC3_9HEXA</name>
<dbReference type="Proteomes" id="UP000708208">
    <property type="component" value="Unassembled WGS sequence"/>
</dbReference>
<feature type="transmembrane region" description="Helical" evidence="1">
    <location>
        <begin position="91"/>
        <end position="114"/>
    </location>
</feature>
<keyword evidence="1" id="KW-1133">Transmembrane helix</keyword>
<comment type="caution">
    <text evidence="2">The sequence shown here is derived from an EMBL/GenBank/DDBJ whole genome shotgun (WGS) entry which is preliminary data.</text>
</comment>
<dbReference type="AlphaFoldDB" id="A0A8J2PKC3"/>
<proteinExistence type="predicted"/>
<gene>
    <name evidence="2" type="ORF">AFUS01_LOCUS34332</name>
</gene>
<protein>
    <submittedName>
        <fullName evidence="2">Uncharacterized protein</fullName>
    </submittedName>
</protein>
<sequence>MDILGISFEKFLKVNINCRETRSDKMLVQILRPKFLLVALVLLVSWGKQVEVSASPVPDDPTVSVSNFIERTKNTFSTDQNTKEKLTTTEVVLIGVGAFLVFMFLLCCIGYCLCECVKELICCLCCCCRN</sequence>
<reference evidence="2" key="1">
    <citation type="submission" date="2021-06" db="EMBL/GenBank/DDBJ databases">
        <authorList>
            <person name="Hodson N. C."/>
            <person name="Mongue J. A."/>
            <person name="Jaron S. K."/>
        </authorList>
    </citation>
    <scope>NUCLEOTIDE SEQUENCE</scope>
</reference>